<evidence type="ECO:0000256" key="2">
    <source>
        <dbReference type="ARBA" id="ARBA00004448"/>
    </source>
</evidence>
<dbReference type="PANTHER" id="PTHR42829:SF2">
    <property type="entry name" value="NADH-UBIQUINONE OXIDOREDUCTASE CHAIN 5"/>
    <property type="match status" value="1"/>
</dbReference>
<feature type="transmembrane region" description="Helical" evidence="17">
    <location>
        <begin position="538"/>
        <end position="558"/>
    </location>
</feature>
<evidence type="ECO:0000256" key="16">
    <source>
        <dbReference type="ARBA" id="ARBA00049551"/>
    </source>
</evidence>
<keyword evidence="6" id="KW-0679">Respiratory chain</keyword>
<feature type="transmembrane region" description="Helical" evidence="17">
    <location>
        <begin position="289"/>
        <end position="311"/>
    </location>
</feature>
<feature type="domain" description="NADH dehydrogenase subunit 5 C-terminal" evidence="20">
    <location>
        <begin position="386"/>
        <end position="558"/>
    </location>
</feature>
<dbReference type="PANTHER" id="PTHR42829">
    <property type="entry name" value="NADH-UBIQUINONE OXIDOREDUCTASE CHAIN 5"/>
    <property type="match status" value="1"/>
</dbReference>
<protein>
    <recommendedName>
        <fullName evidence="4 17">NADH-ubiquinone oxidoreductase chain 5</fullName>
        <ecNumber evidence="3 17">7.1.1.2</ecNumber>
    </recommendedName>
</protein>
<keyword evidence="12 17" id="KW-0520">NAD</keyword>
<dbReference type="GO" id="GO:0003954">
    <property type="term" value="F:NADH dehydrogenase activity"/>
    <property type="evidence" value="ECO:0007669"/>
    <property type="project" value="TreeGrafter"/>
</dbReference>
<evidence type="ECO:0000256" key="12">
    <source>
        <dbReference type="ARBA" id="ARBA00023027"/>
    </source>
</evidence>
<keyword evidence="13 17" id="KW-0830">Ubiquinone</keyword>
<dbReference type="Pfam" id="PF06455">
    <property type="entry name" value="NADH5_C"/>
    <property type="match status" value="1"/>
</dbReference>
<reference evidence="21" key="1">
    <citation type="journal article" date="2019" name="Zool. Scr.">
        <title>Mitochondrial genome reorganization characterizes various lineages of mesostigmatid mites (Acari: Parasitiformes).</title>
        <authorList>
            <person name="Li W.-N."/>
            <person name="Shao R."/>
            <person name="Zhang Q."/>
            <person name="Deng W."/>
            <person name="Xue X.-F."/>
        </authorList>
    </citation>
    <scope>NUCLEOTIDE SEQUENCE</scope>
</reference>
<dbReference type="EC" id="7.1.1.2" evidence="3 17"/>
<keyword evidence="7 17" id="KW-0812">Transmembrane</keyword>
<evidence type="ECO:0000256" key="7">
    <source>
        <dbReference type="ARBA" id="ARBA00022692"/>
    </source>
</evidence>
<dbReference type="InterPro" id="IPR010934">
    <property type="entry name" value="NADH_DH_su5_C"/>
</dbReference>
<sequence length="559" mass="63307">MFKNWGMLLLFMSLMMFIVSFYQVIGNIVMIIELLLMKLGNMDLKLYFILDYMSSSFVAMVMFISSMVLFYSYEYMGAETNKDKFCYMVLLFVLSMIFMVIGVNMVMIMLGWDGLGLVSYALVIYYQNSSSNKAGMVTVLTNRIGDVGMIMGIVFMANMSSWDIMMLSFGGEYLYMVMMFVMLGAITKSAQMPFSAWLPAAMAAPTPVSALVHSSTLVTAGVYLVMRFNYYFLGGIFSDILFYMSVLTMFMAGLGANFEMDLSSIIALSTLSQLGVMMMILSFGGSELAYYHLLMHAVFKAMLFLCAGALIHGFYDSQDIRLMGVFSSLSPFLCGMIGLGNLSLAGFPFMSGFYSSDLVLEFVYSNNVSIFMLVLVLGGVMFTVVYSLRLMYYILWGGVLNYSTLGFKESSDMNYPIMFMGVLVVIMGAVYMWMFFIFPVFINLSWFVKMINLILVILGTYLYVSMFIMYLGGGYMSGGLTFFGGMWFLPYITSGMMTNLFSSLDYYVKVIEQGWYEEMGPSGVNKNLELYSMNFSKLFNGMMTFYIMPMFIMLFFILW</sequence>
<name>A0A6B9WE01_9ACAR</name>
<keyword evidence="15 17" id="KW-0472">Membrane</keyword>
<geneLocation type="mitochondrion" evidence="21"/>
<dbReference type="EMBL" id="MK270523">
    <property type="protein sequence ID" value="QHQ98490.1"/>
    <property type="molecule type" value="Genomic_DNA"/>
</dbReference>
<dbReference type="GO" id="GO:0015990">
    <property type="term" value="P:electron transport coupled proton transport"/>
    <property type="evidence" value="ECO:0007669"/>
    <property type="project" value="TreeGrafter"/>
</dbReference>
<dbReference type="InterPro" id="IPR001516">
    <property type="entry name" value="Proton_antipo_N"/>
</dbReference>
<evidence type="ECO:0000256" key="11">
    <source>
        <dbReference type="ARBA" id="ARBA00022989"/>
    </source>
</evidence>
<keyword evidence="5 17" id="KW-0813">Transport</keyword>
<feature type="transmembrane region" description="Helical" evidence="17">
    <location>
        <begin position="7"/>
        <end position="32"/>
    </location>
</feature>
<dbReference type="GO" id="GO:0008137">
    <property type="term" value="F:NADH dehydrogenase (ubiquinone) activity"/>
    <property type="evidence" value="ECO:0007669"/>
    <property type="project" value="UniProtKB-EC"/>
</dbReference>
<comment type="subcellular location">
    <subcellularLocation>
        <location evidence="2">Mitochondrion inner membrane</location>
        <topology evidence="2">Multi-pass membrane protein</topology>
    </subcellularLocation>
</comment>
<feature type="transmembrane region" description="Helical" evidence="17">
    <location>
        <begin position="85"/>
        <end position="103"/>
    </location>
</feature>
<organism evidence="21">
    <name type="scientific">Microdiplogynium sp. XFX</name>
    <dbReference type="NCBI Taxonomy" id="2695875"/>
    <lineage>
        <taxon>Eukaryota</taxon>
        <taxon>Metazoa</taxon>
        <taxon>Ecdysozoa</taxon>
        <taxon>Arthropoda</taxon>
        <taxon>Chelicerata</taxon>
        <taxon>Arachnida</taxon>
        <taxon>Acari</taxon>
        <taxon>Parasitiformes</taxon>
        <taxon>Mesostigmata</taxon>
        <taxon>Antennophorina</taxon>
        <taxon>Celaenopsoidea</taxon>
        <taxon>Diplogyniidae</taxon>
        <taxon>Microdiplogynium</taxon>
    </lineage>
</organism>
<evidence type="ECO:0000256" key="3">
    <source>
        <dbReference type="ARBA" id="ARBA00012944"/>
    </source>
</evidence>
<feature type="transmembrane region" description="Helical" evidence="17">
    <location>
        <begin position="323"/>
        <end position="350"/>
    </location>
</feature>
<feature type="transmembrane region" description="Helical" evidence="17">
    <location>
        <begin position="417"/>
        <end position="438"/>
    </location>
</feature>
<evidence type="ECO:0000256" key="9">
    <source>
        <dbReference type="ARBA" id="ARBA00022967"/>
    </source>
</evidence>
<evidence type="ECO:0000259" key="18">
    <source>
        <dbReference type="Pfam" id="PF00361"/>
    </source>
</evidence>
<feature type="transmembrane region" description="Helical" evidence="17">
    <location>
        <begin position="262"/>
        <end position="283"/>
    </location>
</feature>
<evidence type="ECO:0000256" key="6">
    <source>
        <dbReference type="ARBA" id="ARBA00022660"/>
    </source>
</evidence>
<dbReference type="PRINTS" id="PR01434">
    <property type="entry name" value="NADHDHGNASE5"/>
</dbReference>
<evidence type="ECO:0000256" key="5">
    <source>
        <dbReference type="ARBA" id="ARBA00022448"/>
    </source>
</evidence>
<evidence type="ECO:0000256" key="15">
    <source>
        <dbReference type="ARBA" id="ARBA00023136"/>
    </source>
</evidence>
<keyword evidence="14 17" id="KW-0496">Mitochondrion</keyword>
<keyword evidence="9" id="KW-1278">Translocase</keyword>
<feature type="domain" description="NADH-Ubiquinone oxidoreductase (complex I) chain 5 N-terminal" evidence="19">
    <location>
        <begin position="37"/>
        <end position="85"/>
    </location>
</feature>
<comment type="catalytic activity">
    <reaction evidence="16 17">
        <text>a ubiquinone + NADH + 5 H(+)(in) = a ubiquinol + NAD(+) + 4 H(+)(out)</text>
        <dbReference type="Rhea" id="RHEA:29091"/>
        <dbReference type="Rhea" id="RHEA-COMP:9565"/>
        <dbReference type="Rhea" id="RHEA-COMP:9566"/>
        <dbReference type="ChEBI" id="CHEBI:15378"/>
        <dbReference type="ChEBI" id="CHEBI:16389"/>
        <dbReference type="ChEBI" id="CHEBI:17976"/>
        <dbReference type="ChEBI" id="CHEBI:57540"/>
        <dbReference type="ChEBI" id="CHEBI:57945"/>
        <dbReference type="EC" id="7.1.1.2"/>
    </reaction>
</comment>
<feature type="transmembrane region" description="Helical" evidence="17">
    <location>
        <begin position="202"/>
        <end position="224"/>
    </location>
</feature>
<accession>A0A6B9WE01</accession>
<keyword evidence="10" id="KW-0249">Electron transport</keyword>
<comment type="similarity">
    <text evidence="17">Belongs to the complex I subunit 5 family.</text>
</comment>
<evidence type="ECO:0000256" key="8">
    <source>
        <dbReference type="ARBA" id="ARBA00022792"/>
    </source>
</evidence>
<evidence type="ECO:0000256" key="13">
    <source>
        <dbReference type="ARBA" id="ARBA00023075"/>
    </source>
</evidence>
<comment type="function">
    <text evidence="17">Core subunit of the mitochondrial membrane respiratory chain NADH dehydrogenase (Complex I) which catalyzes electron transfer from NADH through the respiratory chain, using ubiquinone as an electron acceptor. Essential for the catalytic activity and assembly of complex I.</text>
</comment>
<dbReference type="InterPro" id="IPR001750">
    <property type="entry name" value="ND/Mrp_TM"/>
</dbReference>
<feature type="transmembrane region" description="Helical" evidence="17">
    <location>
        <begin position="370"/>
        <end position="396"/>
    </location>
</feature>
<dbReference type="InterPro" id="IPR003945">
    <property type="entry name" value="NU5C-like"/>
</dbReference>
<feature type="domain" description="NADH:quinone oxidoreductase/Mrp antiporter transmembrane" evidence="18">
    <location>
        <begin position="104"/>
        <end position="380"/>
    </location>
</feature>
<dbReference type="GO" id="GO:0042773">
    <property type="term" value="P:ATP synthesis coupled electron transport"/>
    <property type="evidence" value="ECO:0007669"/>
    <property type="project" value="InterPro"/>
</dbReference>
<feature type="transmembrane region" description="Helical" evidence="17">
    <location>
        <begin position="444"/>
        <end position="464"/>
    </location>
</feature>
<dbReference type="AlphaFoldDB" id="A0A6B9WE01"/>
<dbReference type="Pfam" id="PF00361">
    <property type="entry name" value="Proton_antipo_M"/>
    <property type="match status" value="1"/>
</dbReference>
<evidence type="ECO:0000259" key="20">
    <source>
        <dbReference type="Pfam" id="PF06455"/>
    </source>
</evidence>
<feature type="transmembrane region" description="Helical" evidence="17">
    <location>
        <begin position="230"/>
        <end position="250"/>
    </location>
</feature>
<evidence type="ECO:0000256" key="1">
    <source>
        <dbReference type="ARBA" id="ARBA00003257"/>
    </source>
</evidence>
<comment type="function">
    <text evidence="1">Core subunit of the mitochondrial membrane respiratory chain NADH dehydrogenase (Complex I) that is believed to belong to the minimal assembly required for catalysis. Complex I functions in the transfer of electrons from NADH to the respiratory chain. The immediate electron acceptor for the enzyme is believed to be ubiquinone.</text>
</comment>
<evidence type="ECO:0000256" key="10">
    <source>
        <dbReference type="ARBA" id="ARBA00022982"/>
    </source>
</evidence>
<evidence type="ECO:0000256" key="14">
    <source>
        <dbReference type="ARBA" id="ARBA00023128"/>
    </source>
</evidence>
<dbReference type="Pfam" id="PF00662">
    <property type="entry name" value="Proton_antipo_N"/>
    <property type="match status" value="1"/>
</dbReference>
<feature type="transmembrane region" description="Helical" evidence="17">
    <location>
        <begin position="173"/>
        <end position="190"/>
    </location>
</feature>
<keyword evidence="8" id="KW-0999">Mitochondrion inner membrane</keyword>
<gene>
    <name evidence="21" type="primary">nad5</name>
</gene>
<feature type="transmembrane region" description="Helical" evidence="17">
    <location>
        <begin position="52"/>
        <end position="73"/>
    </location>
</feature>
<evidence type="ECO:0000256" key="17">
    <source>
        <dbReference type="RuleBase" id="RU003404"/>
    </source>
</evidence>
<evidence type="ECO:0000259" key="19">
    <source>
        <dbReference type="Pfam" id="PF00662"/>
    </source>
</evidence>
<evidence type="ECO:0000256" key="4">
    <source>
        <dbReference type="ARBA" id="ARBA00021096"/>
    </source>
</evidence>
<proteinExistence type="inferred from homology"/>
<keyword evidence="11 17" id="KW-1133">Transmembrane helix</keyword>
<evidence type="ECO:0000313" key="21">
    <source>
        <dbReference type="EMBL" id="QHQ98490.1"/>
    </source>
</evidence>
<dbReference type="GO" id="GO:0005743">
    <property type="term" value="C:mitochondrial inner membrane"/>
    <property type="evidence" value="ECO:0007669"/>
    <property type="project" value="UniProtKB-SubCell"/>
</dbReference>